<sequence>MVRAATSVWCAVSPQLDGLGGVYCEDAEIAEAVPADSTRPNGVRPWATDTELAIRLWKLSEELIHPSFNTN</sequence>
<gene>
    <name evidence="1" type="ORF">FHS19_005777</name>
</gene>
<evidence type="ECO:0000313" key="2">
    <source>
        <dbReference type="Proteomes" id="UP000517523"/>
    </source>
</evidence>
<protein>
    <recommendedName>
        <fullName evidence="3">Oxidoreductase</fullName>
    </recommendedName>
</protein>
<dbReference type="EMBL" id="JACHXJ010000006">
    <property type="protein sequence ID" value="MBB3131057.1"/>
    <property type="molecule type" value="Genomic_DNA"/>
</dbReference>
<dbReference type="AlphaFoldDB" id="A0A839U2F8"/>
<accession>A0A839U2F8</accession>
<dbReference type="RefSeq" id="WP_204797575.1">
    <property type="nucleotide sequence ID" value="NZ_JACHXJ010000006.1"/>
</dbReference>
<reference evidence="1 2" key="1">
    <citation type="submission" date="2020-08" db="EMBL/GenBank/DDBJ databases">
        <title>Genomic Encyclopedia of Type Strains, Phase III (KMG-III): the genomes of soil and plant-associated and newly described type strains.</title>
        <authorList>
            <person name="Whitman W."/>
        </authorList>
    </citation>
    <scope>NUCLEOTIDE SEQUENCE [LARGE SCALE GENOMIC DNA]</scope>
    <source>
        <strain evidence="1 2">CECT 5831</strain>
    </source>
</reference>
<name>A0A839U2F8_9BACL</name>
<organism evidence="1 2">
    <name type="scientific">Paenibacillus rhizosphaerae</name>
    <dbReference type="NCBI Taxonomy" id="297318"/>
    <lineage>
        <taxon>Bacteria</taxon>
        <taxon>Bacillati</taxon>
        <taxon>Bacillota</taxon>
        <taxon>Bacilli</taxon>
        <taxon>Bacillales</taxon>
        <taxon>Paenibacillaceae</taxon>
        <taxon>Paenibacillus</taxon>
    </lineage>
</organism>
<dbReference type="Proteomes" id="UP000517523">
    <property type="component" value="Unassembled WGS sequence"/>
</dbReference>
<evidence type="ECO:0000313" key="1">
    <source>
        <dbReference type="EMBL" id="MBB3131057.1"/>
    </source>
</evidence>
<proteinExistence type="predicted"/>
<comment type="caution">
    <text evidence="1">The sequence shown here is derived from an EMBL/GenBank/DDBJ whole genome shotgun (WGS) entry which is preliminary data.</text>
</comment>
<evidence type="ECO:0008006" key="3">
    <source>
        <dbReference type="Google" id="ProtNLM"/>
    </source>
</evidence>